<dbReference type="SMART" id="SM00320">
    <property type="entry name" value="WD40"/>
    <property type="match status" value="7"/>
</dbReference>
<proteinExistence type="predicted"/>
<reference evidence="2" key="1">
    <citation type="journal article" date="2023" name="Plant Biotechnol. J.">
        <title>Chromosome-level wild Hevea brasiliensis genome provides new tools for genomic-assisted breeding and valuable loci to elevate rubber yield.</title>
        <authorList>
            <person name="Cheng H."/>
            <person name="Song X."/>
            <person name="Hu Y."/>
            <person name="Wu T."/>
            <person name="Yang Q."/>
            <person name="An Z."/>
            <person name="Feng S."/>
            <person name="Deng Z."/>
            <person name="Wu W."/>
            <person name="Zeng X."/>
            <person name="Tu M."/>
            <person name="Wang X."/>
            <person name="Huang H."/>
        </authorList>
    </citation>
    <scope>NUCLEOTIDE SEQUENCE</scope>
    <source>
        <strain evidence="2">MT/VB/25A 57/8</strain>
    </source>
</reference>
<dbReference type="PROSITE" id="PS50294">
    <property type="entry name" value="WD_REPEATS_REGION"/>
    <property type="match status" value="1"/>
</dbReference>
<dbReference type="SUPFAM" id="SSF50978">
    <property type="entry name" value="WD40 repeat-like"/>
    <property type="match status" value="1"/>
</dbReference>
<feature type="repeat" description="WD" evidence="1">
    <location>
        <begin position="255"/>
        <end position="287"/>
    </location>
</feature>
<evidence type="ECO:0008006" key="4">
    <source>
        <dbReference type="Google" id="ProtNLM"/>
    </source>
</evidence>
<dbReference type="Proteomes" id="UP001174677">
    <property type="component" value="Chromosome 7"/>
</dbReference>
<dbReference type="EMBL" id="JARPOI010000007">
    <property type="protein sequence ID" value="KAJ9177188.1"/>
    <property type="molecule type" value="Genomic_DNA"/>
</dbReference>
<name>A0ABQ9ME23_HEVBR</name>
<dbReference type="Pfam" id="PF00400">
    <property type="entry name" value="WD40"/>
    <property type="match status" value="6"/>
</dbReference>
<evidence type="ECO:0000313" key="3">
    <source>
        <dbReference type="Proteomes" id="UP001174677"/>
    </source>
</evidence>
<dbReference type="InterPro" id="IPR036322">
    <property type="entry name" value="WD40_repeat_dom_sf"/>
</dbReference>
<dbReference type="Gene3D" id="2.130.10.10">
    <property type="entry name" value="YVTN repeat-like/Quinoprotein amine dehydrogenase"/>
    <property type="match status" value="2"/>
</dbReference>
<dbReference type="InterPro" id="IPR015943">
    <property type="entry name" value="WD40/YVTN_repeat-like_dom_sf"/>
</dbReference>
<dbReference type="PANTHER" id="PTHR22844">
    <property type="entry name" value="F-BOX AND WD40 DOMAIN PROTEIN"/>
    <property type="match status" value="1"/>
</dbReference>
<dbReference type="InterPro" id="IPR001680">
    <property type="entry name" value="WD40_rpt"/>
</dbReference>
<keyword evidence="1" id="KW-0853">WD repeat</keyword>
<protein>
    <recommendedName>
        <fullName evidence="4">Anaphase-promoting complex subunit 4 WD40 domain-containing protein</fullName>
    </recommendedName>
</protein>
<accession>A0ABQ9ME23</accession>
<evidence type="ECO:0000313" key="2">
    <source>
        <dbReference type="EMBL" id="KAJ9177188.1"/>
    </source>
</evidence>
<keyword evidence="3" id="KW-1185">Reference proteome</keyword>
<feature type="repeat" description="WD" evidence="1">
    <location>
        <begin position="163"/>
        <end position="204"/>
    </location>
</feature>
<dbReference type="PANTHER" id="PTHR22844:SF334">
    <property type="entry name" value="PROTEIN JINGUBANG-LIKE"/>
    <property type="match status" value="1"/>
</dbReference>
<evidence type="ECO:0000256" key="1">
    <source>
        <dbReference type="PROSITE-ProRule" id="PRU00221"/>
    </source>
</evidence>
<dbReference type="InterPro" id="IPR045182">
    <property type="entry name" value="JINGUBANG-like"/>
</dbReference>
<gene>
    <name evidence="2" type="ORF">P3X46_012428</name>
</gene>
<organism evidence="2 3">
    <name type="scientific">Hevea brasiliensis</name>
    <name type="common">Para rubber tree</name>
    <name type="synonym">Siphonia brasiliensis</name>
    <dbReference type="NCBI Taxonomy" id="3981"/>
    <lineage>
        <taxon>Eukaryota</taxon>
        <taxon>Viridiplantae</taxon>
        <taxon>Streptophyta</taxon>
        <taxon>Embryophyta</taxon>
        <taxon>Tracheophyta</taxon>
        <taxon>Spermatophyta</taxon>
        <taxon>Magnoliopsida</taxon>
        <taxon>eudicotyledons</taxon>
        <taxon>Gunneridae</taxon>
        <taxon>Pentapetalae</taxon>
        <taxon>rosids</taxon>
        <taxon>fabids</taxon>
        <taxon>Malpighiales</taxon>
        <taxon>Euphorbiaceae</taxon>
        <taxon>Crotonoideae</taxon>
        <taxon>Micrandreae</taxon>
        <taxon>Hevea</taxon>
    </lineage>
</organism>
<sequence>MNGSSAQDYFFFNFDSASSAFNDLSPSPLGKSTWSSQVNLDFEDYKDKDYYNNDQYKTPNLLMGSLVLEEGHIYSLAAFGDLLYTASDCKKVRVWKNHNEFSWFKTSSGLVKAIVISEDGVFTGHQDGKIRVWKLSSKNPGAHKRVGTLPKFKDYIKYSIKPSNYHFDAISCLSLSEDKTLLYSASWDKTFKVWRISDSKCLESVATHDDAVSSIAAGFDGLIFTGSADGSSNRIMVWRRELLGKETKHFFSQTLLKQECAITTLAVNPEAAIIYSGSSDGLVNFWEQEKHLSHGNVLRGHRLAVLCLVTAKSLVFSGSADMGICVWKRLGSDHMCLSLLNGHTGPVKCLAAKKDQKSISNETLWILYSGSLHKSVKMWRVSENAPPVAWNGCVNSMPITLPPA</sequence>
<comment type="caution">
    <text evidence="2">The sequence shown here is derived from an EMBL/GenBank/DDBJ whole genome shotgun (WGS) entry which is preliminary data.</text>
</comment>
<dbReference type="PROSITE" id="PS50082">
    <property type="entry name" value="WD_REPEATS_2"/>
    <property type="match status" value="2"/>
</dbReference>